<name>A0A369VQA5_9SPHN</name>
<keyword evidence="1" id="KW-0732">Signal</keyword>
<organism evidence="3 4">
    <name type="scientific">Sphingomonas aracearum</name>
    <dbReference type="NCBI Taxonomy" id="2283317"/>
    <lineage>
        <taxon>Bacteria</taxon>
        <taxon>Pseudomonadati</taxon>
        <taxon>Pseudomonadota</taxon>
        <taxon>Alphaproteobacteria</taxon>
        <taxon>Sphingomonadales</taxon>
        <taxon>Sphingomonadaceae</taxon>
        <taxon>Sphingomonas</taxon>
    </lineage>
</organism>
<dbReference type="RefSeq" id="WP_114688314.1">
    <property type="nucleotide sequence ID" value="NZ_QQNB01000003.1"/>
</dbReference>
<dbReference type="AlphaFoldDB" id="A0A369VQA5"/>
<feature type="chain" id="PRO_5016703827" evidence="1">
    <location>
        <begin position="30"/>
        <end position="225"/>
    </location>
</feature>
<protein>
    <submittedName>
        <fullName evidence="3">Cell wall hydrolase</fullName>
    </submittedName>
</protein>
<comment type="caution">
    <text evidence="3">The sequence shown here is derived from an EMBL/GenBank/DDBJ whole genome shotgun (WGS) entry which is preliminary data.</text>
</comment>
<reference evidence="3 4" key="1">
    <citation type="submission" date="2018-07" db="EMBL/GenBank/DDBJ databases">
        <title>a novel species of Sphingomonas isolated from the rhizosphere soil of Araceae plant.</title>
        <authorList>
            <person name="Zhiyong W."/>
            <person name="Qinglan Z."/>
            <person name="Zhiwei F."/>
            <person name="Ding X."/>
            <person name="Gejiao W."/>
            <person name="Shixue Z."/>
        </authorList>
    </citation>
    <scope>NUCLEOTIDE SEQUENCE [LARGE SCALE GENOMIC DNA]</scope>
    <source>
        <strain evidence="3 4">WZY 27</strain>
    </source>
</reference>
<dbReference type="EMBL" id="QQNB01000003">
    <property type="protein sequence ID" value="RDE04578.1"/>
    <property type="molecule type" value="Genomic_DNA"/>
</dbReference>
<dbReference type="GO" id="GO:0016787">
    <property type="term" value="F:hydrolase activity"/>
    <property type="evidence" value="ECO:0007669"/>
    <property type="project" value="UniProtKB-KW"/>
</dbReference>
<dbReference type="OrthoDB" id="9785345at2"/>
<evidence type="ECO:0000313" key="3">
    <source>
        <dbReference type="EMBL" id="RDE04578.1"/>
    </source>
</evidence>
<dbReference type="Gene3D" id="1.10.10.2520">
    <property type="entry name" value="Cell wall hydrolase SleB, domain 1"/>
    <property type="match status" value="1"/>
</dbReference>
<keyword evidence="4" id="KW-1185">Reference proteome</keyword>
<feature type="domain" description="Cell wall hydrolase SleB" evidence="2">
    <location>
        <begin position="123"/>
        <end position="224"/>
    </location>
</feature>
<dbReference type="Pfam" id="PF07486">
    <property type="entry name" value="Hydrolase_2"/>
    <property type="match status" value="1"/>
</dbReference>
<keyword evidence="3" id="KW-0378">Hydrolase</keyword>
<accession>A0A369VQA5</accession>
<proteinExistence type="predicted"/>
<evidence type="ECO:0000313" key="4">
    <source>
        <dbReference type="Proteomes" id="UP000253918"/>
    </source>
</evidence>
<evidence type="ECO:0000259" key="2">
    <source>
        <dbReference type="Pfam" id="PF07486"/>
    </source>
</evidence>
<dbReference type="Proteomes" id="UP000253918">
    <property type="component" value="Unassembled WGS sequence"/>
</dbReference>
<evidence type="ECO:0000256" key="1">
    <source>
        <dbReference type="SAM" id="SignalP"/>
    </source>
</evidence>
<dbReference type="InterPro" id="IPR011105">
    <property type="entry name" value="Cell_wall_hydrolase_SleB"/>
</dbReference>
<sequence length="225" mass="23240">MSFFQRAVTFAAVSLGLLGIAGISTPGFAFETDRTTNVPATGSVPTAPQVQGVTFAPVSEIVQQLPAHEGPGHPAQDAAFAATAPATFAYASLSAAVEAQDAPAAMSDDLNCLAGAIYFESKGEPLAGQLAVAEVIINRSKSGRFPAGVCQVVTQRGQFSFVRGGAIPAIADSPNYRTAVAVAQVALADAWNSPAEDALYFHARRAAPGFRAVKVASIGNHTFYR</sequence>
<gene>
    <name evidence="3" type="ORF">DVW87_13325</name>
</gene>
<dbReference type="InterPro" id="IPR042047">
    <property type="entry name" value="SleB_dom1"/>
</dbReference>
<feature type="signal peptide" evidence="1">
    <location>
        <begin position="1"/>
        <end position="29"/>
    </location>
</feature>